<organism evidence="2 3">
    <name type="scientific">Nonomuraea pusilla</name>
    <dbReference type="NCBI Taxonomy" id="46177"/>
    <lineage>
        <taxon>Bacteria</taxon>
        <taxon>Bacillati</taxon>
        <taxon>Actinomycetota</taxon>
        <taxon>Actinomycetes</taxon>
        <taxon>Streptosporangiales</taxon>
        <taxon>Streptosporangiaceae</taxon>
        <taxon>Nonomuraea</taxon>
    </lineage>
</organism>
<dbReference type="EMBL" id="FOBF01000035">
    <property type="protein sequence ID" value="SEN75223.1"/>
    <property type="molecule type" value="Genomic_DNA"/>
</dbReference>
<keyword evidence="3" id="KW-1185">Reference proteome</keyword>
<evidence type="ECO:0000256" key="1">
    <source>
        <dbReference type="SAM" id="MobiDB-lite"/>
    </source>
</evidence>
<reference evidence="2 3" key="1">
    <citation type="submission" date="2016-10" db="EMBL/GenBank/DDBJ databases">
        <authorList>
            <person name="de Groot N.N."/>
        </authorList>
    </citation>
    <scope>NUCLEOTIDE SEQUENCE [LARGE SCALE GENOMIC DNA]</scope>
    <source>
        <strain evidence="2 3">DSM 43357</strain>
    </source>
</reference>
<feature type="region of interest" description="Disordered" evidence="1">
    <location>
        <begin position="62"/>
        <end position="87"/>
    </location>
</feature>
<evidence type="ECO:0000313" key="3">
    <source>
        <dbReference type="Proteomes" id="UP000198953"/>
    </source>
</evidence>
<proteinExistence type="predicted"/>
<dbReference type="Proteomes" id="UP000198953">
    <property type="component" value="Unassembled WGS sequence"/>
</dbReference>
<gene>
    <name evidence="2" type="ORF">SAMN05660976_08235</name>
</gene>
<protein>
    <submittedName>
        <fullName evidence="2">Uncharacterized protein</fullName>
    </submittedName>
</protein>
<name>A0A1H8J2S0_9ACTN</name>
<sequence>MKTAVKAVLGATALLVATGVAVTWPVLAEVMEDRSRCAEGYDLVAEALEPFDVLEARPPGAVAAGGRESSCDGDDHAVSVGQSYRPGPAYDEQGEIEPFYRALALRRGWRVEPAPDGAEEEPCLVRDVGKRQVTLALWFPPGGDYHVSVSTWPC</sequence>
<dbReference type="RefSeq" id="WP_143078949.1">
    <property type="nucleotide sequence ID" value="NZ_FOBF01000035.1"/>
</dbReference>
<accession>A0A1H8J2S0</accession>
<dbReference type="AlphaFoldDB" id="A0A1H8J2S0"/>
<dbReference type="OrthoDB" id="3297261at2"/>
<evidence type="ECO:0000313" key="2">
    <source>
        <dbReference type="EMBL" id="SEN75223.1"/>
    </source>
</evidence>